<proteinExistence type="predicted"/>
<dbReference type="RefSeq" id="WP_173238048.1">
    <property type="nucleotide sequence ID" value="NZ_AP022839.1"/>
</dbReference>
<keyword evidence="2" id="KW-1185">Reference proteome</keyword>
<evidence type="ECO:0000313" key="2">
    <source>
        <dbReference type="Proteomes" id="UP000502894"/>
    </source>
</evidence>
<dbReference type="Proteomes" id="UP000502894">
    <property type="component" value="Chromosome"/>
</dbReference>
<dbReference type="AlphaFoldDB" id="A0A6F8T9U7"/>
<name>A0A6F8T9U7_9GAMM</name>
<organism evidence="1 2">
    <name type="scientific">Legionella antarctica</name>
    <dbReference type="NCBI Taxonomy" id="2708020"/>
    <lineage>
        <taxon>Bacteria</taxon>
        <taxon>Pseudomonadati</taxon>
        <taxon>Pseudomonadota</taxon>
        <taxon>Gammaproteobacteria</taxon>
        <taxon>Legionellales</taxon>
        <taxon>Legionellaceae</taxon>
        <taxon>Legionella</taxon>
    </lineage>
</organism>
<sequence length="187" mass="21790">MDYSNNNLKPHPKFFEFLFAFKSKVSTVFRDVLGIHEINHMALTHINTNNQILTLSSTPAMEFNLFNGSLWRYDLSYNPLWFNLCGQAHWQTLYNPSRYDELYYLKQIKHAFPIGLALAAKIDENYVIYSVASHKSCAHTRELFSTQQEDFYKIGQYCSNMLHPLFNHCDLSTSQALPKQVGYETSK</sequence>
<protein>
    <submittedName>
        <fullName evidence="1">Uncharacterized protein</fullName>
    </submittedName>
</protein>
<evidence type="ECO:0000313" key="1">
    <source>
        <dbReference type="EMBL" id="BCA96832.1"/>
    </source>
</evidence>
<reference evidence="1" key="1">
    <citation type="journal article" date="2020" name="Microbiol. Resour. Announc.">
        <title>Complete Genome Sequence of Novel Psychrotolerant Legionella Strain TUM19329, Isolated from Antarctic Lake Sediment.</title>
        <authorList>
            <person name="Shimada S."/>
            <person name="Nakai R."/>
            <person name="Aoki K."/>
            <person name="Shimoeda N."/>
            <person name="Ohno G."/>
            <person name="Miyazaki Y."/>
            <person name="Kudoh S."/>
            <person name="Imura S."/>
            <person name="Watanabe K."/>
            <person name="Ishii Y."/>
            <person name="Tateda K."/>
        </authorList>
    </citation>
    <scope>NUCLEOTIDE SEQUENCE [LARGE SCALE GENOMIC DNA]</scope>
    <source>
        <strain evidence="1">TUM19329</strain>
    </source>
</reference>
<dbReference type="KEGG" id="lant:TUM19329_31930"/>
<dbReference type="EMBL" id="AP022839">
    <property type="protein sequence ID" value="BCA96832.1"/>
    <property type="molecule type" value="Genomic_DNA"/>
</dbReference>
<accession>A0A6F8T9U7</accession>
<gene>
    <name evidence="1" type="ORF">TUM19329_31930</name>
</gene>